<organism evidence="2 3">
    <name type="scientific">Streptomyces monticola</name>
    <dbReference type="NCBI Taxonomy" id="2666263"/>
    <lineage>
        <taxon>Bacteria</taxon>
        <taxon>Bacillati</taxon>
        <taxon>Actinomycetota</taxon>
        <taxon>Actinomycetes</taxon>
        <taxon>Kitasatosporales</taxon>
        <taxon>Streptomycetaceae</taxon>
        <taxon>Streptomyces</taxon>
    </lineage>
</organism>
<accession>A0ABW2JEC6</accession>
<name>A0ABW2JEC6_9ACTN</name>
<protein>
    <submittedName>
        <fullName evidence="2">Alpha/beta fold hydrolase</fullName>
    </submittedName>
</protein>
<evidence type="ECO:0000313" key="3">
    <source>
        <dbReference type="Proteomes" id="UP001596523"/>
    </source>
</evidence>
<dbReference type="InterPro" id="IPR050266">
    <property type="entry name" value="AB_hydrolase_sf"/>
</dbReference>
<dbReference type="SUPFAM" id="SSF53474">
    <property type="entry name" value="alpha/beta-Hydrolases"/>
    <property type="match status" value="1"/>
</dbReference>
<proteinExistence type="predicted"/>
<dbReference type="Pfam" id="PF12697">
    <property type="entry name" value="Abhydrolase_6"/>
    <property type="match status" value="1"/>
</dbReference>
<dbReference type="GO" id="GO:0016787">
    <property type="term" value="F:hydrolase activity"/>
    <property type="evidence" value="ECO:0007669"/>
    <property type="project" value="UniProtKB-KW"/>
</dbReference>
<dbReference type="Gene3D" id="3.40.50.1820">
    <property type="entry name" value="alpha/beta hydrolase"/>
    <property type="match status" value="1"/>
</dbReference>
<sequence>MDLTEHRVPVAGGEVRADDGGTDGLPLVLLHPGITDARIWDPVLPRLVAGHRVIRYDVRGFGRSAPPTVPFSPVKDLAAVLDHFEVPRAVLVGSSLGGATAISLALDDPGRVAGLVLLCPGVTGYEGLTSPELMAQIEALATAGDMDGLVELSMRTWAAAGTAPDAEAAAQIRGAIPAWFTNHAFQQADAPAFDRLGELRMPCLLALGEQDQPEVVRCNEEMAARIPGCRLVRLPTCDHLPTLRAPQAVSELILGHCDSLK</sequence>
<dbReference type="PRINTS" id="PR00111">
    <property type="entry name" value="ABHYDROLASE"/>
</dbReference>
<dbReference type="EMBL" id="JBHTCF010000003">
    <property type="protein sequence ID" value="MFC7304395.1"/>
    <property type="molecule type" value="Genomic_DNA"/>
</dbReference>
<dbReference type="InterPro" id="IPR029058">
    <property type="entry name" value="AB_hydrolase_fold"/>
</dbReference>
<gene>
    <name evidence="2" type="ORF">ACFQVC_09255</name>
</gene>
<evidence type="ECO:0000259" key="1">
    <source>
        <dbReference type="Pfam" id="PF12697"/>
    </source>
</evidence>
<feature type="domain" description="AB hydrolase-1" evidence="1">
    <location>
        <begin position="27"/>
        <end position="251"/>
    </location>
</feature>
<keyword evidence="2" id="KW-0378">Hydrolase</keyword>
<dbReference type="PANTHER" id="PTHR43798">
    <property type="entry name" value="MONOACYLGLYCEROL LIPASE"/>
    <property type="match status" value="1"/>
</dbReference>
<keyword evidence="3" id="KW-1185">Reference proteome</keyword>
<dbReference type="Proteomes" id="UP001596523">
    <property type="component" value="Unassembled WGS sequence"/>
</dbReference>
<evidence type="ECO:0000313" key="2">
    <source>
        <dbReference type="EMBL" id="MFC7304395.1"/>
    </source>
</evidence>
<comment type="caution">
    <text evidence="2">The sequence shown here is derived from an EMBL/GenBank/DDBJ whole genome shotgun (WGS) entry which is preliminary data.</text>
</comment>
<dbReference type="InterPro" id="IPR000073">
    <property type="entry name" value="AB_hydrolase_1"/>
</dbReference>
<dbReference type="RefSeq" id="WP_381828785.1">
    <property type="nucleotide sequence ID" value="NZ_JBHTCF010000003.1"/>
</dbReference>
<dbReference type="PANTHER" id="PTHR43798:SF5">
    <property type="entry name" value="MONOACYLGLYCEROL LIPASE ABHD6"/>
    <property type="match status" value="1"/>
</dbReference>
<reference evidence="3" key="1">
    <citation type="journal article" date="2019" name="Int. J. Syst. Evol. Microbiol.">
        <title>The Global Catalogue of Microorganisms (GCM) 10K type strain sequencing project: providing services to taxonomists for standard genome sequencing and annotation.</title>
        <authorList>
            <consortium name="The Broad Institute Genomics Platform"/>
            <consortium name="The Broad Institute Genome Sequencing Center for Infectious Disease"/>
            <person name="Wu L."/>
            <person name="Ma J."/>
        </authorList>
    </citation>
    <scope>NUCLEOTIDE SEQUENCE [LARGE SCALE GENOMIC DNA]</scope>
    <source>
        <strain evidence="3">SYNS20</strain>
    </source>
</reference>